<keyword evidence="1" id="KW-1133">Transmembrane helix</keyword>
<keyword evidence="3" id="KW-1185">Reference proteome</keyword>
<sequence length="287" mass="33379">MDMNAYYLYTLVMNPYLWMFLSALFAAVVFTRLTTPIKKNIYRYSVMKKKLWSIGINGVLSGVLLVVGIMISRKALVQGETNIIIYYAIIFTMGYLLMRFIPISGYVIVAFIFFSGYVSIVVRQQWVFIPSTTFTNQPVMGFYYYPISSDVEAVILHDTRIQIDQSALAIHWSDVAPLANIYQSYASYPTEDVEFIVSGYVMESRPEFFFFYPSRYFYPHEFMMHTVKSSVSKPPKFMLFLQLLRSVTGFREVQWAFYGSFVDSEDRPLYLYPMPLRGGRIPLIVEL</sequence>
<protein>
    <submittedName>
        <fullName evidence="2">Uncharacterized protein</fullName>
    </submittedName>
</protein>
<organism evidence="2 3">
    <name type="scientific">Entomospira nematocerorum</name>
    <dbReference type="NCBI Taxonomy" id="2719987"/>
    <lineage>
        <taxon>Bacteria</taxon>
        <taxon>Pseudomonadati</taxon>
        <taxon>Spirochaetota</taxon>
        <taxon>Spirochaetia</taxon>
        <taxon>Spirochaetales</taxon>
        <taxon>Spirochaetaceae</taxon>
        <taxon>Entomospira</taxon>
    </lineage>
</organism>
<proteinExistence type="predicted"/>
<feature type="transmembrane region" description="Helical" evidence="1">
    <location>
        <begin position="83"/>
        <end position="101"/>
    </location>
</feature>
<keyword evidence="1" id="KW-0812">Transmembrane</keyword>
<feature type="transmembrane region" description="Helical" evidence="1">
    <location>
        <begin position="51"/>
        <end position="71"/>
    </location>
</feature>
<keyword evidence="1" id="KW-0472">Membrane</keyword>
<feature type="transmembrane region" description="Helical" evidence="1">
    <location>
        <begin position="6"/>
        <end position="30"/>
    </location>
</feature>
<evidence type="ECO:0000313" key="2">
    <source>
        <dbReference type="EMBL" id="NIZ46767.1"/>
    </source>
</evidence>
<name>A0A968GCX9_9SPIO</name>
<dbReference type="EMBL" id="JAATLK010000001">
    <property type="protein sequence ID" value="NIZ46767.1"/>
    <property type="molecule type" value="Genomic_DNA"/>
</dbReference>
<accession>A0A968GCX9</accession>
<dbReference type="AlphaFoldDB" id="A0A968GCX9"/>
<feature type="transmembrane region" description="Helical" evidence="1">
    <location>
        <begin position="106"/>
        <end position="126"/>
    </location>
</feature>
<dbReference type="RefSeq" id="WP_167703217.1">
    <property type="nucleotide sequence ID" value="NZ_CP118168.1"/>
</dbReference>
<evidence type="ECO:0000313" key="3">
    <source>
        <dbReference type="Proteomes" id="UP000752013"/>
    </source>
</evidence>
<comment type="caution">
    <text evidence="2">The sequence shown here is derived from an EMBL/GenBank/DDBJ whole genome shotgun (WGS) entry which is preliminary data.</text>
</comment>
<dbReference type="Proteomes" id="UP000752013">
    <property type="component" value="Unassembled WGS sequence"/>
</dbReference>
<gene>
    <name evidence="2" type="ORF">HCT46_02365</name>
</gene>
<reference evidence="2" key="1">
    <citation type="submission" date="2020-03" db="EMBL/GenBank/DDBJ databases">
        <title>Spirochaetal bacteria isolated from arthropods constitute a novel genus Entomospira genus novum within the order Spirochaetales.</title>
        <authorList>
            <person name="Grana-Miraglia L."/>
            <person name="Sikutova S."/>
            <person name="Fingerle V."/>
            <person name="Sing A."/>
            <person name="Castillo-Ramirez S."/>
            <person name="Margos G."/>
            <person name="Rudolf I."/>
        </authorList>
    </citation>
    <scope>NUCLEOTIDE SEQUENCE</scope>
    <source>
        <strain evidence="2">BR208</strain>
    </source>
</reference>
<evidence type="ECO:0000256" key="1">
    <source>
        <dbReference type="SAM" id="Phobius"/>
    </source>
</evidence>